<dbReference type="PANTHER" id="PTHR43826">
    <property type="entry name" value="GLUCOSE-6-PHOSPHATE EXCHANGER SLC37A4"/>
    <property type="match status" value="1"/>
</dbReference>
<dbReference type="Ensembl" id="ENSCCRT00015024220.1">
    <property type="protein sequence ID" value="ENSCCRP00015023362.1"/>
    <property type="gene ID" value="ENSCCRG00015010024.1"/>
</dbReference>
<keyword evidence="3" id="KW-1133">Transmembrane helix</keyword>
<evidence type="ECO:0000256" key="4">
    <source>
        <dbReference type="ARBA" id="ARBA00023136"/>
    </source>
</evidence>
<proteinExistence type="predicted"/>
<dbReference type="GO" id="GO:0035435">
    <property type="term" value="P:phosphate ion transmembrane transport"/>
    <property type="evidence" value="ECO:0007669"/>
    <property type="project" value="TreeGrafter"/>
</dbReference>
<dbReference type="InterPro" id="IPR036259">
    <property type="entry name" value="MFS_trans_sf"/>
</dbReference>
<reference evidence="5" key="1">
    <citation type="submission" date="2025-08" db="UniProtKB">
        <authorList>
            <consortium name="Ensembl"/>
        </authorList>
    </citation>
    <scope>IDENTIFICATION</scope>
</reference>
<evidence type="ECO:0000313" key="6">
    <source>
        <dbReference type="Proteomes" id="UP000694700"/>
    </source>
</evidence>
<evidence type="ECO:0000256" key="2">
    <source>
        <dbReference type="ARBA" id="ARBA00022692"/>
    </source>
</evidence>
<evidence type="ECO:0000313" key="5">
    <source>
        <dbReference type="Ensembl" id="ENSCCRP00015023362.1"/>
    </source>
</evidence>
<dbReference type="InterPro" id="IPR051337">
    <property type="entry name" value="OPA_Antiporter"/>
</dbReference>
<evidence type="ECO:0000256" key="1">
    <source>
        <dbReference type="ARBA" id="ARBA00004127"/>
    </source>
</evidence>
<sequence>MFVGYMLYYFNRKTFSKAIHFRTFCSSQNLEKCFTWFDRSQFGTWWAILNLQVVWDSSSLQCWFSSVQYLENHRVDVEPGSKKGKGKKGEKKSPLFFPGPNDESSLKEFLLSPYVWVLSAGYLVVFGVKIACTDWGQLFLMQEKGQSAMMGDSSYMSALEVGGFFGSIGAGYLSDRAVARVGNPHVSSLIMSSVKRCFIVLVKSSCVVSQEAPLWVLALHPVSVLTGVSEKEVYPKIYHNDILINYESTPSNFCGTSHAIVALMASVGAFIADLPFSTIAKQYSWDTAFRVAEVTGAVTTVCFFFVRNMCTKMGLVAKKMD</sequence>
<keyword evidence="4" id="KW-0472">Membrane</keyword>
<keyword evidence="2" id="KW-0812">Transmembrane</keyword>
<name>A0A8C1TJY0_CYPCA</name>
<dbReference type="GO" id="GO:0005789">
    <property type="term" value="C:endoplasmic reticulum membrane"/>
    <property type="evidence" value="ECO:0007669"/>
    <property type="project" value="TreeGrafter"/>
</dbReference>
<protein>
    <submittedName>
        <fullName evidence="5">Uncharacterized protein</fullName>
    </submittedName>
</protein>
<dbReference type="Proteomes" id="UP000694700">
    <property type="component" value="Unplaced"/>
</dbReference>
<accession>A0A8C1TJY0</accession>
<dbReference type="PANTHER" id="PTHR43826:SF10">
    <property type="entry name" value="GLUCOSE-6-PHOSPHATE EXCHANGER SLC37A4"/>
    <property type="match status" value="1"/>
</dbReference>
<dbReference type="Gene3D" id="1.20.1250.20">
    <property type="entry name" value="MFS general substrate transporter like domains"/>
    <property type="match status" value="1"/>
</dbReference>
<comment type="subcellular location">
    <subcellularLocation>
        <location evidence="1">Endomembrane system</location>
        <topology evidence="1">Multi-pass membrane protein</topology>
    </subcellularLocation>
</comment>
<organism evidence="5 6">
    <name type="scientific">Cyprinus carpio</name>
    <name type="common">Common carp</name>
    <dbReference type="NCBI Taxonomy" id="7962"/>
    <lineage>
        <taxon>Eukaryota</taxon>
        <taxon>Metazoa</taxon>
        <taxon>Chordata</taxon>
        <taxon>Craniata</taxon>
        <taxon>Vertebrata</taxon>
        <taxon>Euteleostomi</taxon>
        <taxon>Actinopterygii</taxon>
        <taxon>Neopterygii</taxon>
        <taxon>Teleostei</taxon>
        <taxon>Ostariophysi</taxon>
        <taxon>Cypriniformes</taxon>
        <taxon>Cyprinidae</taxon>
        <taxon>Cyprininae</taxon>
        <taxon>Cyprinus</taxon>
    </lineage>
</organism>
<dbReference type="AlphaFoldDB" id="A0A8C1TJY0"/>
<dbReference type="GO" id="GO:0061513">
    <property type="term" value="F:glucose 6-phosphate:phosphate antiporter activity"/>
    <property type="evidence" value="ECO:0007669"/>
    <property type="project" value="TreeGrafter"/>
</dbReference>
<evidence type="ECO:0000256" key="3">
    <source>
        <dbReference type="ARBA" id="ARBA00022989"/>
    </source>
</evidence>
<dbReference type="SUPFAM" id="SSF103473">
    <property type="entry name" value="MFS general substrate transporter"/>
    <property type="match status" value="1"/>
</dbReference>